<name>K1Y8W8_MARBU</name>
<dbReference type="EMBL" id="JH921428">
    <property type="protein sequence ID" value="EKD21589.1"/>
    <property type="molecule type" value="Genomic_DNA"/>
</dbReference>
<evidence type="ECO:0000313" key="1">
    <source>
        <dbReference type="EMBL" id="EKD21589.1"/>
    </source>
</evidence>
<evidence type="ECO:0000313" key="2">
    <source>
        <dbReference type="Proteomes" id="UP000006753"/>
    </source>
</evidence>
<reference evidence="1 2" key="1">
    <citation type="journal article" date="2012" name="BMC Genomics">
        <title>Sequencing the genome of Marssonina brunnea reveals fungus-poplar co-evolution.</title>
        <authorList>
            <person name="Zhu S."/>
            <person name="Cao Y.-Z."/>
            <person name="Jiang C."/>
            <person name="Tan B.-Y."/>
            <person name="Wang Z."/>
            <person name="Feng S."/>
            <person name="Zhang L."/>
            <person name="Su X.-H."/>
            <person name="Brejova B."/>
            <person name="Vinar T."/>
            <person name="Xu M."/>
            <person name="Wang M.-X."/>
            <person name="Zhang S.-G."/>
            <person name="Huang M.-R."/>
            <person name="Wu R."/>
            <person name="Zhou Y."/>
        </authorList>
    </citation>
    <scope>NUCLEOTIDE SEQUENCE [LARGE SCALE GENOMIC DNA]</scope>
    <source>
        <strain evidence="1 2">MB_m1</strain>
    </source>
</reference>
<keyword evidence="2" id="KW-1185">Reference proteome</keyword>
<proteinExistence type="predicted"/>
<organism evidence="1 2">
    <name type="scientific">Marssonina brunnea f. sp. multigermtubi (strain MB_m1)</name>
    <name type="common">Marssonina leaf spot fungus</name>
    <dbReference type="NCBI Taxonomy" id="1072389"/>
    <lineage>
        <taxon>Eukaryota</taxon>
        <taxon>Fungi</taxon>
        <taxon>Dikarya</taxon>
        <taxon>Ascomycota</taxon>
        <taxon>Pezizomycotina</taxon>
        <taxon>Leotiomycetes</taxon>
        <taxon>Helotiales</taxon>
        <taxon>Drepanopezizaceae</taxon>
        <taxon>Drepanopeziza</taxon>
    </lineage>
</organism>
<dbReference type="InParanoid" id="K1Y8W8"/>
<dbReference type="HOGENOM" id="CLU_1326628_0_0_1"/>
<dbReference type="KEGG" id="mbe:MBM_00702"/>
<dbReference type="Proteomes" id="UP000006753">
    <property type="component" value="Unassembled WGS sequence"/>
</dbReference>
<dbReference type="AlphaFoldDB" id="K1Y8W8"/>
<accession>K1Y8W8</accession>
<sequence length="207" mass="22450">MSIRLPLLVCRVSAEQINKTRLDTIRGAFTREIHVGLSKKVRIAITLVSLPVRTAETVQASGGIRRGSRYASGKTGCCLFCRPVANQTAEDVASAPDAKTVLEDAARCCAWSVEARLACAAGSLCEESSVELRTANSDVGSYGRGYDGRAKISLRMPILEGYEVLRSASLRFGFQLSTFRSGQATYVVIALVRASRGRNNMESKRIQ</sequence>
<protein>
    <submittedName>
        <fullName evidence="1">Uncharacterized protein</fullName>
    </submittedName>
</protein>
<gene>
    <name evidence="1" type="ORF">MBM_00702</name>
</gene>